<name>A0A4P9US19_METBY</name>
<dbReference type="STRING" id="675511.GCA_000341735_03386"/>
<protein>
    <submittedName>
        <fullName evidence="4">IS21 family transposase</fullName>
    </submittedName>
</protein>
<dbReference type="InterPro" id="IPR036397">
    <property type="entry name" value="RNaseH_sf"/>
</dbReference>
<dbReference type="Pfam" id="PF00665">
    <property type="entry name" value="rve"/>
    <property type="match status" value="1"/>
</dbReference>
<accession>A0A4P9US19</accession>
<reference evidence="5" key="1">
    <citation type="journal article" date="2019" name="J. Bacteriol.">
        <title>A Mutagenic Screen Identifies a TonB-Dependent Receptor Required for the Lanthanide Metal Switch in the Type I Methanotroph 'Methylotuvimicrobium buryatense' 5GB1C.</title>
        <authorList>
            <person name="Groom J.D."/>
            <person name="Ford S.M."/>
            <person name="Pesesky M.W."/>
            <person name="Lidstrom M.E."/>
        </authorList>
    </citation>
    <scope>NUCLEOTIDE SEQUENCE [LARGE SCALE GENOMIC DNA]</scope>
    <source>
        <strain evidence="5">5GB1C</strain>
    </source>
</reference>
<dbReference type="Gene3D" id="1.10.10.60">
    <property type="entry name" value="Homeodomain-like"/>
    <property type="match status" value="1"/>
</dbReference>
<keyword evidence="5" id="KW-1185">Reference proteome</keyword>
<dbReference type="AlphaFoldDB" id="A0A4P9US19"/>
<feature type="region of interest" description="Disordered" evidence="2">
    <location>
        <begin position="474"/>
        <end position="507"/>
    </location>
</feature>
<dbReference type="PANTHER" id="PTHR35004">
    <property type="entry name" value="TRANSPOSASE RV3428C-RELATED"/>
    <property type="match status" value="1"/>
</dbReference>
<evidence type="ECO:0000256" key="2">
    <source>
        <dbReference type="SAM" id="MobiDB-lite"/>
    </source>
</evidence>
<evidence type="ECO:0000313" key="5">
    <source>
        <dbReference type="Proteomes" id="UP000305881"/>
    </source>
</evidence>
<dbReference type="InterPro" id="IPR054353">
    <property type="entry name" value="IstA-like_C"/>
</dbReference>
<dbReference type="NCBIfam" id="NF033546">
    <property type="entry name" value="transpos_IS21"/>
    <property type="match status" value="1"/>
</dbReference>
<dbReference type="GO" id="GO:0003676">
    <property type="term" value="F:nucleic acid binding"/>
    <property type="evidence" value="ECO:0007669"/>
    <property type="project" value="InterPro"/>
</dbReference>
<evidence type="ECO:0000313" key="4">
    <source>
        <dbReference type="EMBL" id="QCW84298.1"/>
    </source>
</evidence>
<evidence type="ECO:0000259" key="3">
    <source>
        <dbReference type="PROSITE" id="PS50994"/>
    </source>
</evidence>
<dbReference type="SUPFAM" id="SSF46689">
    <property type="entry name" value="Homeodomain-like"/>
    <property type="match status" value="1"/>
</dbReference>
<feature type="domain" description="Integrase catalytic" evidence="3">
    <location>
        <begin position="123"/>
        <end position="298"/>
    </location>
</feature>
<sequence length="531" mass="59440">MKEWIVIHQIKALYNDGNGLSERQIASQLGISRNTVSKYLKLSAADISALQEEIARGKKLDDYRDYIIQLLQTYPGLSAVKVLRKLKAKVDDLAVSDRSVRRYIQALKQEISFKQARYYEPVLDMVPGEQCQVDGGELRDVMIGGVATTVYFMVFVLSYSRLMHVSICAKPIDTETLIRQHDAAFRYFGGIPQECVYDQTKLVVISEVFRELRLNQRFHQYATAAGFTIRACEGYDPESKGKVEAGVKYVKQNALYGETFTDWDALKAHMTDWLDGIANQRRHGTTGQQPAIHYAANEQGHMRAYLTPSCVDATASQARITRKADKTGLIAWQSNKYPVPMAYQCARVAVHEANGVIQISNLSTHKVIAEHAVCLEKGQIIKNRHHYRDMSLRIETLEKDLHELLPSPAVVTQLCALLKASSPKIYKDQLAGAKQVLTEQINRQGAIPEAVLTRLIDTPRLTASGLKERLDAWRQSAGRSGDSDVQSVEQDSLSIQPSEPPTAAIKQERPLARYRALNGHSAGQGERHAVH</sequence>
<gene>
    <name evidence="4" type="ORF">EQU24_20235</name>
</gene>
<dbReference type="Gene3D" id="3.30.420.10">
    <property type="entry name" value="Ribonuclease H-like superfamily/Ribonuclease H"/>
    <property type="match status" value="1"/>
</dbReference>
<dbReference type="PANTHER" id="PTHR35004:SF6">
    <property type="entry name" value="TRANSPOSASE"/>
    <property type="match status" value="1"/>
</dbReference>
<feature type="compositionally biased region" description="Polar residues" evidence="2">
    <location>
        <begin position="483"/>
        <end position="497"/>
    </location>
</feature>
<dbReference type="KEGG" id="mbur:EQU24_20235"/>
<dbReference type="GO" id="GO:0015074">
    <property type="term" value="P:DNA integration"/>
    <property type="evidence" value="ECO:0007669"/>
    <property type="project" value="InterPro"/>
</dbReference>
<dbReference type="EMBL" id="CP035467">
    <property type="protein sequence ID" value="QCW84298.1"/>
    <property type="molecule type" value="Genomic_DNA"/>
</dbReference>
<dbReference type="InterPro" id="IPR012337">
    <property type="entry name" value="RNaseH-like_sf"/>
</dbReference>
<dbReference type="InterPro" id="IPR001584">
    <property type="entry name" value="Integrase_cat-core"/>
</dbReference>
<comment type="similarity">
    <text evidence="1">Belongs to the transposase IS21/IS408/IS1162 family.</text>
</comment>
<dbReference type="Proteomes" id="UP000305881">
    <property type="component" value="Chromosome"/>
</dbReference>
<proteinExistence type="inferred from homology"/>
<dbReference type="SUPFAM" id="SSF53098">
    <property type="entry name" value="Ribonuclease H-like"/>
    <property type="match status" value="1"/>
</dbReference>
<organism evidence="4 5">
    <name type="scientific">Methylotuvimicrobium buryatense</name>
    <name type="common">Methylomicrobium buryatense</name>
    <dbReference type="NCBI Taxonomy" id="95641"/>
    <lineage>
        <taxon>Bacteria</taxon>
        <taxon>Pseudomonadati</taxon>
        <taxon>Pseudomonadota</taxon>
        <taxon>Gammaproteobacteria</taxon>
        <taxon>Methylococcales</taxon>
        <taxon>Methylococcaceae</taxon>
        <taxon>Methylotuvimicrobium</taxon>
    </lineage>
</organism>
<dbReference type="InterPro" id="IPR009057">
    <property type="entry name" value="Homeodomain-like_sf"/>
</dbReference>
<dbReference type="PROSITE" id="PS50994">
    <property type="entry name" value="INTEGRASE"/>
    <property type="match status" value="1"/>
</dbReference>
<dbReference type="Pfam" id="PF22483">
    <property type="entry name" value="Mu-transpos_C_2"/>
    <property type="match status" value="1"/>
</dbReference>
<dbReference type="OrthoDB" id="5566484at2"/>
<evidence type="ECO:0000256" key="1">
    <source>
        <dbReference type="ARBA" id="ARBA00009277"/>
    </source>
</evidence>